<dbReference type="EMBL" id="JACJKH010000017">
    <property type="protein sequence ID" value="MBM6744689.1"/>
    <property type="molecule type" value="Genomic_DNA"/>
</dbReference>
<dbReference type="PIRSF" id="PIRSF006621">
    <property type="entry name" value="Dus"/>
    <property type="match status" value="1"/>
</dbReference>
<evidence type="ECO:0000313" key="15">
    <source>
        <dbReference type="Proteomes" id="UP000775686"/>
    </source>
</evidence>
<comment type="function">
    <text evidence="2 12">Catalyzes the synthesis of 5,6-dihydrouridine (D), a modified base found in the D-loop of most tRNAs, via the reduction of the C5-C6 double bond in target uridines.</text>
</comment>
<comment type="caution">
    <text evidence="14">The sequence shown here is derived from an EMBL/GenBank/DDBJ whole genome shotgun (WGS) entry which is preliminary data.</text>
</comment>
<dbReference type="Gene3D" id="1.10.1200.80">
    <property type="entry name" value="Putative flavin oxidoreducatase, domain 2"/>
    <property type="match status" value="1"/>
</dbReference>
<keyword evidence="7" id="KW-0521">NADP</keyword>
<dbReference type="InterPro" id="IPR024036">
    <property type="entry name" value="tRNA-dHydroUridine_Synthase_C"/>
</dbReference>
<dbReference type="Gene3D" id="3.20.20.70">
    <property type="entry name" value="Aldolase class I"/>
    <property type="match status" value="1"/>
</dbReference>
<keyword evidence="15" id="KW-1185">Reference proteome</keyword>
<comment type="cofactor">
    <cofactor evidence="1 12">
        <name>FMN</name>
        <dbReference type="ChEBI" id="CHEBI:58210"/>
    </cofactor>
</comment>
<dbReference type="CDD" id="cd02801">
    <property type="entry name" value="DUS_like_FMN"/>
    <property type="match status" value="1"/>
</dbReference>
<evidence type="ECO:0000256" key="7">
    <source>
        <dbReference type="ARBA" id="ARBA00022857"/>
    </source>
</evidence>
<comment type="catalytic activity">
    <reaction evidence="10">
        <text>a 5,6-dihydrouridine in tRNA + NADP(+) = a uridine in tRNA + NADPH + H(+)</text>
        <dbReference type="Rhea" id="RHEA:23624"/>
        <dbReference type="Rhea" id="RHEA-COMP:13339"/>
        <dbReference type="Rhea" id="RHEA-COMP:13887"/>
        <dbReference type="ChEBI" id="CHEBI:15378"/>
        <dbReference type="ChEBI" id="CHEBI:57783"/>
        <dbReference type="ChEBI" id="CHEBI:58349"/>
        <dbReference type="ChEBI" id="CHEBI:65315"/>
        <dbReference type="ChEBI" id="CHEBI:74443"/>
    </reaction>
</comment>
<evidence type="ECO:0000256" key="3">
    <source>
        <dbReference type="ARBA" id="ARBA00022555"/>
    </source>
</evidence>
<comment type="similarity">
    <text evidence="12">Belongs to the dus family.</text>
</comment>
<evidence type="ECO:0000256" key="11">
    <source>
        <dbReference type="ARBA" id="ARBA00048802"/>
    </source>
</evidence>
<dbReference type="PANTHER" id="PTHR45846">
    <property type="entry name" value="TRNA-DIHYDROURIDINE(47) SYNTHASE [NAD(P)(+)]-LIKE"/>
    <property type="match status" value="1"/>
</dbReference>
<keyword evidence="5 12" id="KW-0288">FMN</keyword>
<dbReference type="Proteomes" id="UP000775686">
    <property type="component" value="Unassembled WGS sequence"/>
</dbReference>
<organism evidence="14 15">
    <name type="scientific">Drancourtella massiliensis</name>
    <dbReference type="NCBI Taxonomy" id="1632013"/>
    <lineage>
        <taxon>Bacteria</taxon>
        <taxon>Bacillati</taxon>
        <taxon>Bacillota</taxon>
        <taxon>Clostridia</taxon>
        <taxon>Eubacteriales</taxon>
        <taxon>Oscillospiraceae</taxon>
        <taxon>Drancourtella</taxon>
    </lineage>
</organism>
<evidence type="ECO:0000256" key="5">
    <source>
        <dbReference type="ARBA" id="ARBA00022643"/>
    </source>
</evidence>
<comment type="catalytic activity">
    <reaction evidence="11">
        <text>a 5,6-dihydrouridine in tRNA + NAD(+) = a uridine in tRNA + NADH + H(+)</text>
        <dbReference type="Rhea" id="RHEA:54452"/>
        <dbReference type="Rhea" id="RHEA-COMP:13339"/>
        <dbReference type="Rhea" id="RHEA-COMP:13887"/>
        <dbReference type="ChEBI" id="CHEBI:15378"/>
        <dbReference type="ChEBI" id="CHEBI:57540"/>
        <dbReference type="ChEBI" id="CHEBI:57945"/>
        <dbReference type="ChEBI" id="CHEBI:65315"/>
        <dbReference type="ChEBI" id="CHEBI:74443"/>
    </reaction>
</comment>
<sequence length="328" mass="36489">MKTLTIGNVELANRYILAPMAGVTDLPFRLLCREMGAGLLCMEMVSAKAILYGNKNTKSLLEIHPEEPPVSLQLFGSDPDIMSEIAKRIEELPFAFLDINMGCPVPKIVKNGEGSALMQNPKLVHEIVSKVSRAIKKPLTVKIRKGFDDDHVNAVEIAKIIEDAGGAAVAVHGRTREQYYSGHADWEIIRKVKEAVSIPVIGNGDVASGKDAERMFQETGCDGIMIGRAAQGNPWIFRDLITYEETGEEPAKRTADEVREMMLRHAKLQILYKGDYTAIREMRKHVAWYTSGFPNSAKLRDEINHAESYEELEALLNDRLQGLETPGK</sequence>
<dbReference type="InterPro" id="IPR035587">
    <property type="entry name" value="DUS-like_FMN-bd"/>
</dbReference>
<dbReference type="PANTHER" id="PTHR45846:SF1">
    <property type="entry name" value="TRNA-DIHYDROURIDINE(47) SYNTHASE [NAD(P)(+)]-LIKE"/>
    <property type="match status" value="1"/>
</dbReference>
<keyword evidence="3" id="KW-0820">tRNA-binding</keyword>
<evidence type="ECO:0000256" key="10">
    <source>
        <dbReference type="ARBA" id="ARBA00048205"/>
    </source>
</evidence>
<dbReference type="InterPro" id="IPR004652">
    <property type="entry name" value="DusB-like"/>
</dbReference>
<evidence type="ECO:0000259" key="13">
    <source>
        <dbReference type="Pfam" id="PF01207"/>
    </source>
</evidence>
<gene>
    <name evidence="14" type="primary">dusB</name>
    <name evidence="14" type="ORF">H6A32_10290</name>
</gene>
<evidence type="ECO:0000313" key="14">
    <source>
        <dbReference type="EMBL" id="MBM6744689.1"/>
    </source>
</evidence>
<dbReference type="RefSeq" id="WP_204864293.1">
    <property type="nucleotide sequence ID" value="NZ_JACJKH010000017.1"/>
</dbReference>
<protein>
    <recommendedName>
        <fullName evidence="12">tRNA-dihydrouridine synthase</fullName>
        <ecNumber evidence="12">1.3.1.-</ecNumber>
    </recommendedName>
</protein>
<evidence type="ECO:0000256" key="1">
    <source>
        <dbReference type="ARBA" id="ARBA00001917"/>
    </source>
</evidence>
<dbReference type="Pfam" id="PF01207">
    <property type="entry name" value="Dus"/>
    <property type="match status" value="1"/>
</dbReference>
<evidence type="ECO:0000256" key="4">
    <source>
        <dbReference type="ARBA" id="ARBA00022630"/>
    </source>
</evidence>
<accession>A0ABS2EI90</accession>
<keyword evidence="9 12" id="KW-0560">Oxidoreductase</keyword>
<evidence type="ECO:0000256" key="2">
    <source>
        <dbReference type="ARBA" id="ARBA00002790"/>
    </source>
</evidence>
<dbReference type="NCBIfam" id="TIGR00737">
    <property type="entry name" value="nifR3_yhdG"/>
    <property type="match status" value="1"/>
</dbReference>
<evidence type="ECO:0000256" key="8">
    <source>
        <dbReference type="ARBA" id="ARBA00022884"/>
    </source>
</evidence>
<dbReference type="PROSITE" id="PS01136">
    <property type="entry name" value="UPF0034"/>
    <property type="match status" value="1"/>
</dbReference>
<feature type="domain" description="DUS-like FMN-binding" evidence="13">
    <location>
        <begin position="16"/>
        <end position="317"/>
    </location>
</feature>
<dbReference type="SUPFAM" id="SSF51395">
    <property type="entry name" value="FMN-linked oxidoreductases"/>
    <property type="match status" value="1"/>
</dbReference>
<proteinExistence type="inferred from homology"/>
<dbReference type="InterPro" id="IPR001269">
    <property type="entry name" value="DUS_fam"/>
</dbReference>
<dbReference type="InterPro" id="IPR013785">
    <property type="entry name" value="Aldolase_TIM"/>
</dbReference>
<dbReference type="EC" id="1.3.1.-" evidence="12"/>
<evidence type="ECO:0000256" key="6">
    <source>
        <dbReference type="ARBA" id="ARBA00022694"/>
    </source>
</evidence>
<keyword evidence="6 12" id="KW-0819">tRNA processing</keyword>
<reference evidence="14 15" key="1">
    <citation type="journal article" date="2021" name="Sci. Rep.">
        <title>The distribution of antibiotic resistance genes in chicken gut microbiota commensals.</title>
        <authorList>
            <person name="Juricova H."/>
            <person name="Matiasovicova J."/>
            <person name="Kubasova T."/>
            <person name="Cejkova D."/>
            <person name="Rychlik I."/>
        </authorList>
    </citation>
    <scope>NUCLEOTIDE SEQUENCE [LARGE SCALE GENOMIC DNA]</scope>
    <source>
        <strain evidence="14 15">An770</strain>
    </source>
</reference>
<evidence type="ECO:0000256" key="12">
    <source>
        <dbReference type="PIRNR" id="PIRNR006621"/>
    </source>
</evidence>
<keyword evidence="4 12" id="KW-0285">Flavoprotein</keyword>
<dbReference type="InterPro" id="IPR018517">
    <property type="entry name" value="tRNA_hU_synthase_CS"/>
</dbReference>
<keyword evidence="8" id="KW-0694">RNA-binding</keyword>
<name>A0ABS2EI90_9FIRM</name>
<evidence type="ECO:0000256" key="9">
    <source>
        <dbReference type="ARBA" id="ARBA00023002"/>
    </source>
</evidence>